<reference evidence="3" key="1">
    <citation type="journal article" date="2023" name="Nat. Commun.">
        <title>Diploid and tetraploid genomes of Acorus and the evolution of monocots.</title>
        <authorList>
            <person name="Ma L."/>
            <person name="Liu K.W."/>
            <person name="Li Z."/>
            <person name="Hsiao Y.Y."/>
            <person name="Qi Y."/>
            <person name="Fu T."/>
            <person name="Tang G.D."/>
            <person name="Zhang D."/>
            <person name="Sun W.H."/>
            <person name="Liu D.K."/>
            <person name="Li Y."/>
            <person name="Chen G.Z."/>
            <person name="Liu X.D."/>
            <person name="Liao X.Y."/>
            <person name="Jiang Y.T."/>
            <person name="Yu X."/>
            <person name="Hao Y."/>
            <person name="Huang J."/>
            <person name="Zhao X.W."/>
            <person name="Ke S."/>
            <person name="Chen Y.Y."/>
            <person name="Wu W.L."/>
            <person name="Hsu J.L."/>
            <person name="Lin Y.F."/>
            <person name="Huang M.D."/>
            <person name="Li C.Y."/>
            <person name="Huang L."/>
            <person name="Wang Z.W."/>
            <person name="Zhao X."/>
            <person name="Zhong W.Y."/>
            <person name="Peng D.H."/>
            <person name="Ahmad S."/>
            <person name="Lan S."/>
            <person name="Zhang J.S."/>
            <person name="Tsai W.C."/>
            <person name="Van de Peer Y."/>
            <person name="Liu Z.J."/>
        </authorList>
    </citation>
    <scope>NUCLEOTIDE SEQUENCE</scope>
    <source>
        <strain evidence="3">SCP</strain>
    </source>
</reference>
<keyword evidence="4" id="KW-1185">Reference proteome</keyword>
<proteinExistence type="predicted"/>
<accession>A0AAV9BVA7</accession>
<dbReference type="Pfam" id="PF16486">
    <property type="entry name" value="ArgoN"/>
    <property type="match status" value="1"/>
</dbReference>
<evidence type="ECO:0000313" key="4">
    <source>
        <dbReference type="Proteomes" id="UP001179952"/>
    </source>
</evidence>
<feature type="domain" description="Protein argonaute N-terminal" evidence="2">
    <location>
        <begin position="78"/>
        <end position="163"/>
    </location>
</feature>
<protein>
    <submittedName>
        <fullName evidence="3">Protein argonaute 4B</fullName>
    </submittedName>
</protein>
<comment type="caution">
    <text evidence="3">The sequence shown here is derived from an EMBL/GenBank/DDBJ whole genome shotgun (WGS) entry which is preliminary data.</text>
</comment>
<dbReference type="InterPro" id="IPR032474">
    <property type="entry name" value="Argonaute_N"/>
</dbReference>
<sequence>MGQFMKFDDLSETSSGHGGVTSAGNVPVPELPRLHEKVSSSMFFCPPPPMVPPPNNAAQSVKSKRVPMLRPGYGSAGRPIDLLSNHFKASFTDMGLKTHFFRYNVLIRFENGRPVEGRGILGRKVLEKVWETYSEKLLRKPFVFDGVNGLYTVGPLPQNRLCFTVGLPAHHSNKWAH</sequence>
<dbReference type="AlphaFoldDB" id="A0AAV9BVA7"/>
<evidence type="ECO:0000259" key="2">
    <source>
        <dbReference type="Pfam" id="PF16486"/>
    </source>
</evidence>
<evidence type="ECO:0000313" key="3">
    <source>
        <dbReference type="EMBL" id="KAK1280072.1"/>
    </source>
</evidence>
<dbReference type="Proteomes" id="UP001179952">
    <property type="component" value="Unassembled WGS sequence"/>
</dbReference>
<dbReference type="EMBL" id="JAUJYN010000001">
    <property type="protein sequence ID" value="KAK1280072.1"/>
    <property type="molecule type" value="Genomic_DNA"/>
</dbReference>
<reference evidence="3" key="2">
    <citation type="submission" date="2023-06" db="EMBL/GenBank/DDBJ databases">
        <authorList>
            <person name="Ma L."/>
            <person name="Liu K.-W."/>
            <person name="Li Z."/>
            <person name="Hsiao Y.-Y."/>
            <person name="Qi Y."/>
            <person name="Fu T."/>
            <person name="Tang G."/>
            <person name="Zhang D."/>
            <person name="Sun W.-H."/>
            <person name="Liu D.-K."/>
            <person name="Li Y."/>
            <person name="Chen G.-Z."/>
            <person name="Liu X.-D."/>
            <person name="Liao X.-Y."/>
            <person name="Jiang Y.-T."/>
            <person name="Yu X."/>
            <person name="Hao Y."/>
            <person name="Huang J."/>
            <person name="Zhao X.-W."/>
            <person name="Ke S."/>
            <person name="Chen Y.-Y."/>
            <person name="Wu W.-L."/>
            <person name="Hsu J.-L."/>
            <person name="Lin Y.-F."/>
            <person name="Huang M.-D."/>
            <person name="Li C.-Y."/>
            <person name="Huang L."/>
            <person name="Wang Z.-W."/>
            <person name="Zhao X."/>
            <person name="Zhong W.-Y."/>
            <person name="Peng D.-H."/>
            <person name="Ahmad S."/>
            <person name="Lan S."/>
            <person name="Zhang J.-S."/>
            <person name="Tsai W.-C."/>
            <person name="Van De Peer Y."/>
            <person name="Liu Z.-J."/>
        </authorList>
    </citation>
    <scope>NUCLEOTIDE SEQUENCE</scope>
    <source>
        <strain evidence="3">SCP</strain>
        <tissue evidence="3">Leaves</tissue>
    </source>
</reference>
<feature type="region of interest" description="Disordered" evidence="1">
    <location>
        <begin position="8"/>
        <end position="28"/>
    </location>
</feature>
<evidence type="ECO:0000256" key="1">
    <source>
        <dbReference type="SAM" id="MobiDB-lite"/>
    </source>
</evidence>
<organism evidence="3 4">
    <name type="scientific">Acorus gramineus</name>
    <name type="common">Dwarf sweet flag</name>
    <dbReference type="NCBI Taxonomy" id="55184"/>
    <lineage>
        <taxon>Eukaryota</taxon>
        <taxon>Viridiplantae</taxon>
        <taxon>Streptophyta</taxon>
        <taxon>Embryophyta</taxon>
        <taxon>Tracheophyta</taxon>
        <taxon>Spermatophyta</taxon>
        <taxon>Magnoliopsida</taxon>
        <taxon>Liliopsida</taxon>
        <taxon>Acoraceae</taxon>
        <taxon>Acorus</taxon>
    </lineage>
</organism>
<name>A0AAV9BVA7_ACOGR</name>
<gene>
    <name evidence="3" type="ORF">QJS04_geneDACA015097</name>
</gene>